<name>A0A803Q580_CANSA</name>
<evidence type="ECO:0000313" key="1">
    <source>
        <dbReference type="EnsemblPlants" id="cds.evm.model.07.485"/>
    </source>
</evidence>
<reference evidence="1" key="2">
    <citation type="submission" date="2021-03" db="UniProtKB">
        <authorList>
            <consortium name="EnsemblPlants"/>
        </authorList>
    </citation>
    <scope>IDENTIFICATION</scope>
</reference>
<dbReference type="Gramene" id="evm.model.07.485">
    <property type="protein sequence ID" value="cds.evm.model.07.485"/>
    <property type="gene ID" value="evm.TU.07.485"/>
</dbReference>
<dbReference type="AlphaFoldDB" id="A0A803Q580"/>
<reference evidence="1" key="1">
    <citation type="submission" date="2018-11" db="EMBL/GenBank/DDBJ databases">
        <authorList>
            <person name="Grassa J C."/>
        </authorList>
    </citation>
    <scope>NUCLEOTIDE SEQUENCE [LARGE SCALE GENOMIC DNA]</scope>
</reference>
<sequence length="102" mass="11632">MTMGPLVDEQQVAILLGKFTKDEGEFKSVYYLLQGLKLFSNSSGLQPKWLYIVIRFTRSSLPRSVRKVVATQIRLQGRCHAKFVLKAVVVEIRSQGRLHQPT</sequence>
<protein>
    <submittedName>
        <fullName evidence="1">Uncharacterized protein</fullName>
    </submittedName>
</protein>
<accession>A0A803Q580</accession>
<dbReference type="EMBL" id="UZAU01000635">
    <property type="status" value="NOT_ANNOTATED_CDS"/>
    <property type="molecule type" value="Genomic_DNA"/>
</dbReference>
<dbReference type="EnsemblPlants" id="evm.model.07.485">
    <property type="protein sequence ID" value="cds.evm.model.07.485"/>
    <property type="gene ID" value="evm.TU.07.485"/>
</dbReference>
<organism evidence="1 2">
    <name type="scientific">Cannabis sativa</name>
    <name type="common">Hemp</name>
    <name type="synonym">Marijuana</name>
    <dbReference type="NCBI Taxonomy" id="3483"/>
    <lineage>
        <taxon>Eukaryota</taxon>
        <taxon>Viridiplantae</taxon>
        <taxon>Streptophyta</taxon>
        <taxon>Embryophyta</taxon>
        <taxon>Tracheophyta</taxon>
        <taxon>Spermatophyta</taxon>
        <taxon>Magnoliopsida</taxon>
        <taxon>eudicotyledons</taxon>
        <taxon>Gunneridae</taxon>
        <taxon>Pentapetalae</taxon>
        <taxon>rosids</taxon>
        <taxon>fabids</taxon>
        <taxon>Rosales</taxon>
        <taxon>Cannabaceae</taxon>
        <taxon>Cannabis</taxon>
    </lineage>
</organism>
<proteinExistence type="predicted"/>
<evidence type="ECO:0000313" key="2">
    <source>
        <dbReference type="Proteomes" id="UP000596661"/>
    </source>
</evidence>
<dbReference type="Proteomes" id="UP000596661">
    <property type="component" value="Chromosome 7"/>
</dbReference>
<keyword evidence="2" id="KW-1185">Reference proteome</keyword>